<evidence type="ECO:0000313" key="1">
    <source>
        <dbReference type="EMBL" id="KAI4311471.1"/>
    </source>
</evidence>
<protein>
    <submittedName>
        <fullName evidence="1">Uncharacterized protein</fullName>
    </submittedName>
</protein>
<organism evidence="1 2">
    <name type="scientific">Melastoma candidum</name>
    <dbReference type="NCBI Taxonomy" id="119954"/>
    <lineage>
        <taxon>Eukaryota</taxon>
        <taxon>Viridiplantae</taxon>
        <taxon>Streptophyta</taxon>
        <taxon>Embryophyta</taxon>
        <taxon>Tracheophyta</taxon>
        <taxon>Spermatophyta</taxon>
        <taxon>Magnoliopsida</taxon>
        <taxon>eudicotyledons</taxon>
        <taxon>Gunneridae</taxon>
        <taxon>Pentapetalae</taxon>
        <taxon>rosids</taxon>
        <taxon>malvids</taxon>
        <taxon>Myrtales</taxon>
        <taxon>Melastomataceae</taxon>
        <taxon>Melastomatoideae</taxon>
        <taxon>Melastomateae</taxon>
        <taxon>Melastoma</taxon>
    </lineage>
</organism>
<evidence type="ECO:0000313" key="2">
    <source>
        <dbReference type="Proteomes" id="UP001057402"/>
    </source>
</evidence>
<gene>
    <name evidence="1" type="ORF">MLD38_036365</name>
</gene>
<name>A0ACB9LJF0_9MYRT</name>
<keyword evidence="2" id="KW-1185">Reference proteome</keyword>
<dbReference type="EMBL" id="CM042890">
    <property type="protein sequence ID" value="KAI4311471.1"/>
    <property type="molecule type" value="Genomic_DNA"/>
</dbReference>
<sequence length="490" mass="54975">MGIPKDGGNGLGAVLSKIATDGRHGEDSPYFDGWKAYEENPFHPAQNPDGVIQMGLSENGLCFDLTEDWMKSNPKASICTAEGVENFSSIANFQDYHGLPEFRQAIARFMTRIRCGRAKFDSDRIVMSGGCTGACETLVFCLADPEDAFLVPSPYYPAFNRDVRWRTGVQLIPINCKSSNNFQLTLPELESAYEEAVESGVNVKGLILTNPSNPLGTTLDRTSLRELLEFTSRKKIHLVCDEIYSATVFSSPEFTSVSEVMHEVECCDPNLVHIIYSLSKDMGLPGFRVGVIYSYNNTVVSIARKMSSFGLVSSQTQLLVASMLSDEEFVEKFLEESPRRLRARHRKFVRALGEVGIGCLQGNAGLFFWMDLRHFLKEQTFEEEMRLWRVIVHDVRLNVSPGSSFGCPEPGFFRVCFANMEEGTADVALGRIRAFVSKREHDGEKKRKWGGNKMLRLSLKPLRYDENNILTTMSSPDMMSPRSPLVRARN</sequence>
<comment type="caution">
    <text evidence="1">The sequence shown here is derived from an EMBL/GenBank/DDBJ whole genome shotgun (WGS) entry which is preliminary data.</text>
</comment>
<reference evidence="2" key="1">
    <citation type="journal article" date="2023" name="Front. Plant Sci.">
        <title>Chromosomal-level genome assembly of Melastoma candidum provides insights into trichome evolution.</title>
        <authorList>
            <person name="Zhong Y."/>
            <person name="Wu W."/>
            <person name="Sun C."/>
            <person name="Zou P."/>
            <person name="Liu Y."/>
            <person name="Dai S."/>
            <person name="Zhou R."/>
        </authorList>
    </citation>
    <scope>NUCLEOTIDE SEQUENCE [LARGE SCALE GENOMIC DNA]</scope>
</reference>
<accession>A0ACB9LJF0</accession>
<dbReference type="Proteomes" id="UP001057402">
    <property type="component" value="Chromosome 11"/>
</dbReference>
<proteinExistence type="predicted"/>